<reference evidence="3 4" key="1">
    <citation type="submission" date="2018-03" db="EMBL/GenBank/DDBJ databases">
        <title>Mesoflavibacter sp. HG37 and Mesoflavibacter sp. HG96 sp.nov., two marine bacteria isolated from seawater of Western Pacific Ocean.</title>
        <authorList>
            <person name="Cheng H."/>
            <person name="Wu Y.-H."/>
            <person name="Guo L.-L."/>
            <person name="Xu X.-W."/>
        </authorList>
    </citation>
    <scope>NUCLEOTIDE SEQUENCE [LARGE SCALE GENOMIC DNA]</scope>
    <source>
        <strain evidence="3 4">KCTC 32269</strain>
    </source>
</reference>
<name>A0A2T1N9K1_9FLAO</name>
<organism evidence="3 4">
    <name type="scientific">Aurantibacter aestuarii</name>
    <dbReference type="NCBI Taxonomy" id="1266046"/>
    <lineage>
        <taxon>Bacteria</taxon>
        <taxon>Pseudomonadati</taxon>
        <taxon>Bacteroidota</taxon>
        <taxon>Flavobacteriia</taxon>
        <taxon>Flavobacteriales</taxon>
        <taxon>Flavobacteriaceae</taxon>
        <taxon>Aurantibacter</taxon>
    </lineage>
</organism>
<dbReference type="InterPro" id="IPR049492">
    <property type="entry name" value="BD-FAE-like_dom"/>
</dbReference>
<keyword evidence="4" id="KW-1185">Reference proteome</keyword>
<dbReference type="Pfam" id="PF20434">
    <property type="entry name" value="BD-FAE"/>
    <property type="match status" value="2"/>
</dbReference>
<feature type="domain" description="BD-FAE-like" evidence="2">
    <location>
        <begin position="152"/>
        <end position="278"/>
    </location>
</feature>
<dbReference type="EMBL" id="PXOQ01000009">
    <property type="protein sequence ID" value="PSG88550.1"/>
    <property type="molecule type" value="Genomic_DNA"/>
</dbReference>
<keyword evidence="1" id="KW-0378">Hydrolase</keyword>
<proteinExistence type="predicted"/>
<dbReference type="InterPro" id="IPR029058">
    <property type="entry name" value="AB_hydrolase_fold"/>
</dbReference>
<protein>
    <submittedName>
        <fullName evidence="3">Esterase</fullName>
    </submittedName>
</protein>
<evidence type="ECO:0000259" key="2">
    <source>
        <dbReference type="Pfam" id="PF20434"/>
    </source>
</evidence>
<dbReference type="OrthoDB" id="9803990at2"/>
<dbReference type="AlphaFoldDB" id="A0A2T1N9K1"/>
<gene>
    <name evidence="3" type="ORF">C7H52_09655</name>
</gene>
<feature type="domain" description="BD-FAE-like" evidence="2">
    <location>
        <begin position="69"/>
        <end position="126"/>
    </location>
</feature>
<dbReference type="GO" id="GO:0016787">
    <property type="term" value="F:hydrolase activity"/>
    <property type="evidence" value="ECO:0007669"/>
    <property type="project" value="UniProtKB-KW"/>
</dbReference>
<dbReference type="InterPro" id="IPR050300">
    <property type="entry name" value="GDXG_lipolytic_enzyme"/>
</dbReference>
<dbReference type="Gene3D" id="3.40.50.1820">
    <property type="entry name" value="alpha/beta hydrolase"/>
    <property type="match status" value="1"/>
</dbReference>
<evidence type="ECO:0000313" key="3">
    <source>
        <dbReference type="EMBL" id="PSG88550.1"/>
    </source>
</evidence>
<accession>A0A2T1N9K1</accession>
<evidence type="ECO:0000256" key="1">
    <source>
        <dbReference type="ARBA" id="ARBA00022801"/>
    </source>
</evidence>
<dbReference type="RefSeq" id="WP_106463690.1">
    <property type="nucleotide sequence ID" value="NZ_PXOQ01000009.1"/>
</dbReference>
<sequence length="327" mass="36813">MKIYFFYLCAALIVLCSQTEHFLQINNNSPKLTSKPTYKVLIDEDIVYAEGLVHKDINSPDASVLPLKLDVYKPDNQTTNRPVYMFIHGGGFSGGSKTQEAVVNLAHYYTSRGWVFVSIDYRLKKHKGTVPKEWIHTAKEVPSSKANQFLAIYPAVRDAKAALRWVVAHAKDYHINTNYITVGGASAGAMTAIALSISNLEDFRDELTITQDSTLHTTHIDETYQIKTLINLWGSKIALDGLEKSYNVNRLSKNAPALFTAHGTLDPIVPFSHAEVLNSIYKNFEIPHAFYPLENKKHGVWNGTINSKRLEELAFNFIVKQQKLQVD</sequence>
<comment type="caution">
    <text evidence="3">The sequence shown here is derived from an EMBL/GenBank/DDBJ whole genome shotgun (WGS) entry which is preliminary data.</text>
</comment>
<evidence type="ECO:0000313" key="4">
    <source>
        <dbReference type="Proteomes" id="UP000238426"/>
    </source>
</evidence>
<dbReference type="SUPFAM" id="SSF53474">
    <property type="entry name" value="alpha/beta-Hydrolases"/>
    <property type="match status" value="1"/>
</dbReference>
<dbReference type="Proteomes" id="UP000238426">
    <property type="component" value="Unassembled WGS sequence"/>
</dbReference>
<dbReference type="PANTHER" id="PTHR48081">
    <property type="entry name" value="AB HYDROLASE SUPERFAMILY PROTEIN C4A8.06C"/>
    <property type="match status" value="1"/>
</dbReference>